<dbReference type="RefSeq" id="WP_344500067.1">
    <property type="nucleotide sequence ID" value="NZ_BAAAQD010000001.1"/>
</dbReference>
<dbReference type="Proteomes" id="UP001501470">
    <property type="component" value="Unassembled WGS sequence"/>
</dbReference>
<gene>
    <name evidence="1" type="ORF">GCM10009827_010810</name>
</gene>
<evidence type="ECO:0000313" key="2">
    <source>
        <dbReference type="Proteomes" id="UP001501470"/>
    </source>
</evidence>
<name>A0ABN1ZNA6_9ACTN</name>
<organism evidence="1 2">
    <name type="scientific">Dactylosporangium maewongense</name>
    <dbReference type="NCBI Taxonomy" id="634393"/>
    <lineage>
        <taxon>Bacteria</taxon>
        <taxon>Bacillati</taxon>
        <taxon>Actinomycetota</taxon>
        <taxon>Actinomycetes</taxon>
        <taxon>Micromonosporales</taxon>
        <taxon>Micromonosporaceae</taxon>
        <taxon>Dactylosporangium</taxon>
    </lineage>
</organism>
<keyword evidence="2" id="KW-1185">Reference proteome</keyword>
<dbReference type="EMBL" id="BAAAQD010000001">
    <property type="protein sequence ID" value="GAA1501423.1"/>
    <property type="molecule type" value="Genomic_DNA"/>
</dbReference>
<proteinExistence type="predicted"/>
<evidence type="ECO:0008006" key="3">
    <source>
        <dbReference type="Google" id="ProtNLM"/>
    </source>
</evidence>
<comment type="caution">
    <text evidence="1">The sequence shown here is derived from an EMBL/GenBank/DDBJ whole genome shotgun (WGS) entry which is preliminary data.</text>
</comment>
<protein>
    <recommendedName>
        <fullName evidence="3">ROS/MUCR transcriptional regulator protein</fullName>
    </recommendedName>
</protein>
<accession>A0ABN1ZNA6</accession>
<reference evidence="1 2" key="1">
    <citation type="journal article" date="2019" name="Int. J. Syst. Evol. Microbiol.">
        <title>The Global Catalogue of Microorganisms (GCM) 10K type strain sequencing project: providing services to taxonomists for standard genome sequencing and annotation.</title>
        <authorList>
            <consortium name="The Broad Institute Genomics Platform"/>
            <consortium name="The Broad Institute Genome Sequencing Center for Infectious Disease"/>
            <person name="Wu L."/>
            <person name="Ma J."/>
        </authorList>
    </citation>
    <scope>NUCLEOTIDE SEQUENCE [LARGE SCALE GENOMIC DNA]</scope>
    <source>
        <strain evidence="1 2">JCM 15933</strain>
    </source>
</reference>
<sequence length="335" mass="35837">MIGHLDDGTPFHAPVGVMLGDGDGERVCCHLCGRWYLSVASHLRVHGWTKAAYIAAFGLEVGNPLAGRRTRQRRAEALRARQHRDPAVQRAQAAARVRARSGALTVAAAEAARGRPHPQERLVKTLAALSAIRPAACAEGNRQRSEQHLSDVGAKVAAQFGFESFACYVRDRLASGRSLAAISREAGLHKDWLSRHLPAIAPDLAAQRARIRAHPGDARLLPAARSAGHADVGAYLRHRHLRQHRTVAAIAAEAGVTRWSVLAAMERHGIAAVPHATKRHRAASRSSSAAAPLGFTSVAAYAAHRRAEGATWRALAAESGLPESTLQRHAAGRNA</sequence>
<evidence type="ECO:0000313" key="1">
    <source>
        <dbReference type="EMBL" id="GAA1501423.1"/>
    </source>
</evidence>